<keyword evidence="1" id="KW-0328">Glycosyltransferase</keyword>
<evidence type="ECO:0000313" key="4">
    <source>
        <dbReference type="EMBL" id="MEK7952281.1"/>
    </source>
</evidence>
<protein>
    <submittedName>
        <fullName evidence="4">Glycoside hydrolase family 130 protein</fullName>
    </submittedName>
</protein>
<dbReference type="InterPro" id="IPR023296">
    <property type="entry name" value="Glyco_hydro_beta-prop_sf"/>
</dbReference>
<comment type="similarity">
    <text evidence="3">Belongs to the glycosyl hydrolase 130 family.</text>
</comment>
<keyword evidence="5" id="KW-1185">Reference proteome</keyword>
<dbReference type="Gene3D" id="2.115.10.20">
    <property type="entry name" value="Glycosyl hydrolase domain, family 43"/>
    <property type="match status" value="1"/>
</dbReference>
<name>A0ABU9AX86_9BACT</name>
<dbReference type="InterPro" id="IPR007184">
    <property type="entry name" value="Mannoside_phosphorylase"/>
</dbReference>
<dbReference type="EMBL" id="JBBUKT010000007">
    <property type="protein sequence ID" value="MEK7952281.1"/>
    <property type="molecule type" value="Genomic_DNA"/>
</dbReference>
<keyword evidence="2" id="KW-0808">Transferase</keyword>
<dbReference type="PANTHER" id="PTHR34106">
    <property type="entry name" value="GLYCOSIDASE"/>
    <property type="match status" value="1"/>
</dbReference>
<dbReference type="PANTHER" id="PTHR34106:SF4">
    <property type="entry name" value="BLL5143 PROTEIN"/>
    <property type="match status" value="1"/>
</dbReference>
<dbReference type="Proteomes" id="UP001371305">
    <property type="component" value="Unassembled WGS sequence"/>
</dbReference>
<organism evidence="4 5">
    <name type="scientific">Luteolibacter soli</name>
    <dbReference type="NCBI Taxonomy" id="3135280"/>
    <lineage>
        <taxon>Bacteria</taxon>
        <taxon>Pseudomonadati</taxon>
        <taxon>Verrucomicrobiota</taxon>
        <taxon>Verrucomicrobiia</taxon>
        <taxon>Verrucomicrobiales</taxon>
        <taxon>Verrucomicrobiaceae</taxon>
        <taxon>Luteolibacter</taxon>
    </lineage>
</organism>
<sequence>MKKVKCQRHEATLLPESNRVIVRPFIPSDGQKVTTIIARALALTEEEVEQELAGVKEEFQGRHFDIDSVLQAHFEKVSPKLFTQRPLSRSRQLLIGALFSGEYALESAALFNPSIVPHPDQEGVPEGALRFIMSLRATGEGHISSIEFRSGLILADGGIHLDPVSRFVTVPEVLTNPTYRKESFVMKLHEMGFDNEWTPGVMEELGEEFSREDLRKSVRLMRSRNRNGSRDLSRTLECIQWLADSNYELRFSEKLAVSERIIFPVSANESNGIEDARFVRFTCDDGSFIYYATYTAYNGRAILPQLIETKDFLHFRILTLNGSAVQNKGMALFPRRIDGQYAMLSRQDDENLLIMFSPDPHFWNDPQVLLRPAEMWEGVKIGNCGSPIETEEGWLVITHGVGPMRKYCIGAALLDLNDPTKVLGRLKRPLLSPEGNEREGYVPNVVYSCGALIHGRRLVLPYAMSDKASAIATVDLDELLAALKE</sequence>
<comment type="caution">
    <text evidence="4">The sequence shown here is derived from an EMBL/GenBank/DDBJ whole genome shotgun (WGS) entry which is preliminary data.</text>
</comment>
<dbReference type="GO" id="GO:0016787">
    <property type="term" value="F:hydrolase activity"/>
    <property type="evidence" value="ECO:0007669"/>
    <property type="project" value="UniProtKB-KW"/>
</dbReference>
<evidence type="ECO:0000256" key="3">
    <source>
        <dbReference type="ARBA" id="ARBA00024356"/>
    </source>
</evidence>
<evidence type="ECO:0000256" key="1">
    <source>
        <dbReference type="ARBA" id="ARBA00022676"/>
    </source>
</evidence>
<reference evidence="4 5" key="1">
    <citation type="submission" date="2024-04" db="EMBL/GenBank/DDBJ databases">
        <title>Luteolibacter sp. isolated from soil.</title>
        <authorList>
            <person name="An J."/>
        </authorList>
    </citation>
    <scope>NUCLEOTIDE SEQUENCE [LARGE SCALE GENOMIC DNA]</scope>
    <source>
        <strain evidence="4 5">Y139</strain>
    </source>
</reference>
<keyword evidence="4" id="KW-0378">Hydrolase</keyword>
<accession>A0ABU9AX86</accession>
<proteinExistence type="inferred from homology"/>
<gene>
    <name evidence="4" type="ORF">WKV53_17355</name>
</gene>
<dbReference type="RefSeq" id="WP_341406039.1">
    <property type="nucleotide sequence ID" value="NZ_JBBUKT010000007.1"/>
</dbReference>
<dbReference type="SUPFAM" id="SSF75005">
    <property type="entry name" value="Arabinanase/levansucrase/invertase"/>
    <property type="match status" value="1"/>
</dbReference>
<dbReference type="CDD" id="cd18613">
    <property type="entry name" value="GH130"/>
    <property type="match status" value="1"/>
</dbReference>
<evidence type="ECO:0000256" key="2">
    <source>
        <dbReference type="ARBA" id="ARBA00022679"/>
    </source>
</evidence>
<dbReference type="Pfam" id="PF04041">
    <property type="entry name" value="Glyco_hydro_130"/>
    <property type="match status" value="1"/>
</dbReference>
<evidence type="ECO:0000313" key="5">
    <source>
        <dbReference type="Proteomes" id="UP001371305"/>
    </source>
</evidence>